<name>A0ACC3MWK4_9PEZI</name>
<gene>
    <name evidence="1" type="ORF">LTR37_013415</name>
</gene>
<keyword evidence="2" id="KW-1185">Reference proteome</keyword>
<evidence type="ECO:0000313" key="1">
    <source>
        <dbReference type="EMBL" id="KAK3705254.1"/>
    </source>
</evidence>
<sequence length="261" mass="30314">MAQTPPDMHPQPQPRQQEDCDKEPEIEELIRTNLLGELDMNLDKRKLPFDDSLFEAGLRHHTSYAANILSKQKMLDWLESDSVLPILKQWKTHVVDQIRMRCMIENGFTLDYQNSWDTIDTMIHLCFAKCEAYAEQGPDLEMSADDGFEATVLIAARLVVENHTVEDCPFTRMVENGELKWCYSVAVRLLVCVICDLRKSKNSYFSKLLGGPEVQKIDQHKYRGWLMRIDNRPVSSSRESEVHGEHGMKAMMNDYPWLKDY</sequence>
<proteinExistence type="predicted"/>
<dbReference type="EMBL" id="JAUTXU010000131">
    <property type="protein sequence ID" value="KAK3705254.1"/>
    <property type="molecule type" value="Genomic_DNA"/>
</dbReference>
<evidence type="ECO:0000313" key="2">
    <source>
        <dbReference type="Proteomes" id="UP001281147"/>
    </source>
</evidence>
<comment type="caution">
    <text evidence="1">The sequence shown here is derived from an EMBL/GenBank/DDBJ whole genome shotgun (WGS) entry which is preliminary data.</text>
</comment>
<protein>
    <submittedName>
        <fullName evidence="1">Uncharacterized protein</fullName>
    </submittedName>
</protein>
<organism evidence="1 2">
    <name type="scientific">Vermiconidia calcicola</name>
    <dbReference type="NCBI Taxonomy" id="1690605"/>
    <lineage>
        <taxon>Eukaryota</taxon>
        <taxon>Fungi</taxon>
        <taxon>Dikarya</taxon>
        <taxon>Ascomycota</taxon>
        <taxon>Pezizomycotina</taxon>
        <taxon>Dothideomycetes</taxon>
        <taxon>Dothideomycetidae</taxon>
        <taxon>Mycosphaerellales</taxon>
        <taxon>Extremaceae</taxon>
        <taxon>Vermiconidia</taxon>
    </lineage>
</organism>
<dbReference type="Proteomes" id="UP001281147">
    <property type="component" value="Unassembled WGS sequence"/>
</dbReference>
<reference evidence="1" key="1">
    <citation type="submission" date="2023-07" db="EMBL/GenBank/DDBJ databases">
        <title>Black Yeasts Isolated from many extreme environments.</title>
        <authorList>
            <person name="Coleine C."/>
            <person name="Stajich J.E."/>
            <person name="Selbmann L."/>
        </authorList>
    </citation>
    <scope>NUCLEOTIDE SEQUENCE</scope>
    <source>
        <strain evidence="1">CCFEE 5714</strain>
    </source>
</reference>
<accession>A0ACC3MWK4</accession>